<feature type="domain" description="Isochorismatase-like" evidence="2">
    <location>
        <begin position="6"/>
        <end position="167"/>
    </location>
</feature>
<keyword evidence="4" id="KW-1185">Reference proteome</keyword>
<proteinExistence type="predicted"/>
<reference evidence="3 4" key="1">
    <citation type="submission" date="2017-09" db="EMBL/GenBank/DDBJ databases">
        <authorList>
            <person name="Ehlers B."/>
            <person name="Leendertz F.H."/>
        </authorList>
    </citation>
    <scope>NUCLEOTIDE SEQUENCE [LARGE SCALE GENOMIC DNA]</scope>
    <source>
        <strain evidence="3 4">CGMCC 1.10978</strain>
    </source>
</reference>
<dbReference type="RefSeq" id="WP_097121383.1">
    <property type="nucleotide sequence ID" value="NZ_OCND01000003.1"/>
</dbReference>
<dbReference type="PROSITE" id="PS51257">
    <property type="entry name" value="PROKAR_LIPOPROTEIN"/>
    <property type="match status" value="1"/>
</dbReference>
<dbReference type="Proteomes" id="UP000219374">
    <property type="component" value="Unassembled WGS sequence"/>
</dbReference>
<gene>
    <name evidence="3" type="ORF">SAMN06296416_10350</name>
</gene>
<dbReference type="SUPFAM" id="SSF52499">
    <property type="entry name" value="Isochorismatase-like hydrolases"/>
    <property type="match status" value="1"/>
</dbReference>
<dbReference type="OrthoDB" id="9807387at2"/>
<dbReference type="Pfam" id="PF00857">
    <property type="entry name" value="Isochorismatase"/>
    <property type="match status" value="1"/>
</dbReference>
<dbReference type="InterPro" id="IPR036380">
    <property type="entry name" value="Isochorismatase-like_sf"/>
</dbReference>
<evidence type="ECO:0000313" key="3">
    <source>
        <dbReference type="EMBL" id="SOD54026.1"/>
    </source>
</evidence>
<evidence type="ECO:0000313" key="4">
    <source>
        <dbReference type="Proteomes" id="UP000219374"/>
    </source>
</evidence>
<dbReference type="PANTHER" id="PTHR43540">
    <property type="entry name" value="PEROXYUREIDOACRYLATE/UREIDOACRYLATE AMIDOHYDROLASE-RELATED"/>
    <property type="match status" value="1"/>
</dbReference>
<evidence type="ECO:0000256" key="1">
    <source>
        <dbReference type="ARBA" id="ARBA00022801"/>
    </source>
</evidence>
<dbReference type="InterPro" id="IPR000868">
    <property type="entry name" value="Isochorismatase-like_dom"/>
</dbReference>
<protein>
    <submittedName>
        <fullName evidence="3">Nicotinamidase-related amidase</fullName>
    </submittedName>
</protein>
<evidence type="ECO:0000259" key="2">
    <source>
        <dbReference type="Pfam" id="PF00857"/>
    </source>
</evidence>
<name>A0A286D5W5_9GAMM</name>
<keyword evidence="1" id="KW-0378">Hydrolase</keyword>
<accession>A0A286D5W5</accession>
<dbReference type="InterPro" id="IPR050272">
    <property type="entry name" value="Isochorismatase-like_hydrls"/>
</dbReference>
<dbReference type="AlphaFoldDB" id="A0A286D5W5"/>
<dbReference type="CDD" id="cd00431">
    <property type="entry name" value="cysteine_hydrolases"/>
    <property type="match status" value="1"/>
</dbReference>
<dbReference type="PANTHER" id="PTHR43540:SF6">
    <property type="entry name" value="ISOCHORISMATASE-LIKE DOMAIN-CONTAINING PROTEIN"/>
    <property type="match status" value="1"/>
</dbReference>
<sequence length="185" mass="20095">MAQRPALMILDMINLFDFEGGSALSSAALACVPRLLSLRDRFDAASCPVIYVNDNFTRWQGEFADLIARCIDSGGDSARIAAALAPRGSDYYVLKPKHSAFQATALPVLLGKLEVDRVVLAGISADSCILATAQDAKMREYPIWVPSDAVAAISKERKEMALKLMDLSLQARVDSTFAVRQTFPP</sequence>
<dbReference type="GO" id="GO:0016787">
    <property type="term" value="F:hydrolase activity"/>
    <property type="evidence" value="ECO:0007669"/>
    <property type="project" value="UniProtKB-KW"/>
</dbReference>
<organism evidence="3 4">
    <name type="scientific">Pseudoxanthomonas wuyuanensis</name>
    <dbReference type="NCBI Taxonomy" id="1073196"/>
    <lineage>
        <taxon>Bacteria</taxon>
        <taxon>Pseudomonadati</taxon>
        <taxon>Pseudomonadota</taxon>
        <taxon>Gammaproteobacteria</taxon>
        <taxon>Lysobacterales</taxon>
        <taxon>Lysobacteraceae</taxon>
        <taxon>Pseudoxanthomonas</taxon>
    </lineage>
</organism>
<dbReference type="Gene3D" id="3.40.50.850">
    <property type="entry name" value="Isochorismatase-like"/>
    <property type="match status" value="1"/>
</dbReference>
<dbReference type="EMBL" id="OCND01000003">
    <property type="protein sequence ID" value="SOD54026.1"/>
    <property type="molecule type" value="Genomic_DNA"/>
</dbReference>